<accession>A0ABX7STD8</accession>
<dbReference type="RefSeq" id="WP_207970910.1">
    <property type="nucleotide sequence ID" value="NZ_CP071795.1"/>
</dbReference>
<gene>
    <name evidence="2" type="ORF">JL193_11330</name>
</gene>
<sequence>MLKKEQKTYQLFNNYCVRTPLFPISFQNNFRIISDKELKGVVLNPVFREALYLASPELFNQIVKWEKGKIKANKKIEKLQFAILKYLIRISARCTPFGLFASCGVGEFGLETTIQLNKKQNYKRATRFDTTFLNQLFQELLKNKIIRENVLFYSNTSIYKIGEHYRYVEYSLEKKRRSYSLEGLVYSEYLETILKEAKNGKTVLELSNLLVDDEITKEEAIGFIEDLIDNQILVSELEITVTGEDYFKSLITRIQQIPEASTIQKQLSNLQQQLHHLDLKIGNQTDDYKEIIFNAKSLVPDLDIKYLFQTDTFTSFKSNTLNKDIKKQLKKAFILFNKMTLPTANKNIEQFKRDFLKRFKQSEVSLNLALDTETGIGYGDKREDSNNLLEGLVSIGNNKRYKHVIWTDVDTILQKKLVNVTQNRAYTISLTEKDFKELPTSWHDLPETLSSIIEIYKIKNKETIFIKNIGGASATYLLGRFGQCNKEISETIHKIAKVEETINSDKILAEIIHLPEARTGNILQRPSFREYEIPYLGKSSVLPEYQISIEDILVSVKNDTIILRSKKLDKEILPRLGNAHNYSGNPFTYLSIFV</sequence>
<dbReference type="EMBL" id="CP071795">
    <property type="protein sequence ID" value="QTD36728.1"/>
    <property type="molecule type" value="Genomic_DNA"/>
</dbReference>
<dbReference type="InterPro" id="IPR016137">
    <property type="entry name" value="RGS"/>
</dbReference>
<evidence type="ECO:0000259" key="1">
    <source>
        <dbReference type="PROSITE" id="PS50132"/>
    </source>
</evidence>
<protein>
    <submittedName>
        <fullName evidence="2">Lantibiotic dehydratase family protein</fullName>
    </submittedName>
</protein>
<evidence type="ECO:0000313" key="3">
    <source>
        <dbReference type="Proteomes" id="UP000663935"/>
    </source>
</evidence>
<dbReference type="Proteomes" id="UP000663935">
    <property type="component" value="Chromosome"/>
</dbReference>
<feature type="domain" description="RGS" evidence="1">
    <location>
        <begin position="136"/>
        <end position="190"/>
    </location>
</feature>
<dbReference type="InterPro" id="IPR006827">
    <property type="entry name" value="Lant_deHydtase_N"/>
</dbReference>
<organism evidence="2 3">
    <name type="scientific">Polaribacter batillariae</name>
    <dbReference type="NCBI Taxonomy" id="2808900"/>
    <lineage>
        <taxon>Bacteria</taxon>
        <taxon>Pseudomonadati</taxon>
        <taxon>Bacteroidota</taxon>
        <taxon>Flavobacteriia</taxon>
        <taxon>Flavobacteriales</taxon>
        <taxon>Flavobacteriaceae</taxon>
    </lineage>
</organism>
<name>A0ABX7STD8_9FLAO</name>
<reference evidence="2 3" key="1">
    <citation type="submission" date="2021-03" db="EMBL/GenBank/DDBJ databases">
        <title>Complete genome of Polaribacter_sp.G4M1.</title>
        <authorList>
            <person name="Jeong S.W."/>
            <person name="Bae J.W."/>
        </authorList>
    </citation>
    <scope>NUCLEOTIDE SEQUENCE [LARGE SCALE GENOMIC DNA]</scope>
    <source>
        <strain evidence="2 3">G4M1</strain>
    </source>
</reference>
<dbReference type="PROSITE" id="PS50132">
    <property type="entry name" value="RGS"/>
    <property type="match status" value="1"/>
</dbReference>
<proteinExistence type="predicted"/>
<evidence type="ECO:0000313" key="2">
    <source>
        <dbReference type="EMBL" id="QTD36728.1"/>
    </source>
</evidence>
<keyword evidence="3" id="KW-1185">Reference proteome</keyword>
<dbReference type="Pfam" id="PF04738">
    <property type="entry name" value="Lant_dehydr_N"/>
    <property type="match status" value="1"/>
</dbReference>